<feature type="region of interest" description="Disordered" evidence="1">
    <location>
        <begin position="52"/>
        <end position="71"/>
    </location>
</feature>
<evidence type="ECO:0000313" key="2">
    <source>
        <dbReference type="EMBL" id="KIM26687.1"/>
    </source>
</evidence>
<reference evidence="3" key="2">
    <citation type="submission" date="2015-01" db="EMBL/GenBank/DDBJ databases">
        <title>Evolutionary Origins and Diversification of the Mycorrhizal Mutualists.</title>
        <authorList>
            <consortium name="DOE Joint Genome Institute"/>
            <consortium name="Mycorrhizal Genomics Consortium"/>
            <person name="Kohler A."/>
            <person name="Kuo A."/>
            <person name="Nagy L.G."/>
            <person name="Floudas D."/>
            <person name="Copeland A."/>
            <person name="Barry K.W."/>
            <person name="Cichocki N."/>
            <person name="Veneault-Fourrey C."/>
            <person name="LaButti K."/>
            <person name="Lindquist E.A."/>
            <person name="Lipzen A."/>
            <person name="Lundell T."/>
            <person name="Morin E."/>
            <person name="Murat C."/>
            <person name="Riley R."/>
            <person name="Ohm R."/>
            <person name="Sun H."/>
            <person name="Tunlid A."/>
            <person name="Henrissat B."/>
            <person name="Grigoriev I.V."/>
            <person name="Hibbett D.S."/>
            <person name="Martin F."/>
        </authorList>
    </citation>
    <scope>NUCLEOTIDE SEQUENCE [LARGE SCALE GENOMIC DNA]</scope>
    <source>
        <strain evidence="3">MAFF 305830</strain>
    </source>
</reference>
<reference evidence="2 3" key="1">
    <citation type="submission" date="2014-04" db="EMBL/GenBank/DDBJ databases">
        <authorList>
            <consortium name="DOE Joint Genome Institute"/>
            <person name="Kuo A."/>
            <person name="Zuccaro A."/>
            <person name="Kohler A."/>
            <person name="Nagy L.G."/>
            <person name="Floudas D."/>
            <person name="Copeland A."/>
            <person name="Barry K.W."/>
            <person name="Cichocki N."/>
            <person name="Veneault-Fourrey C."/>
            <person name="LaButti K."/>
            <person name="Lindquist E.A."/>
            <person name="Lipzen A."/>
            <person name="Lundell T."/>
            <person name="Morin E."/>
            <person name="Murat C."/>
            <person name="Sun H."/>
            <person name="Tunlid A."/>
            <person name="Henrissat B."/>
            <person name="Grigoriev I.V."/>
            <person name="Hibbett D.S."/>
            <person name="Martin F."/>
            <person name="Nordberg H.P."/>
            <person name="Cantor M.N."/>
            <person name="Hua S.X."/>
        </authorList>
    </citation>
    <scope>NUCLEOTIDE SEQUENCE [LARGE SCALE GENOMIC DNA]</scope>
    <source>
        <strain evidence="2 3">MAFF 305830</strain>
    </source>
</reference>
<dbReference type="AlphaFoldDB" id="A0A0C2XC20"/>
<dbReference type="Proteomes" id="UP000054097">
    <property type="component" value="Unassembled WGS sequence"/>
</dbReference>
<feature type="compositionally biased region" description="Polar residues" evidence="1">
    <location>
        <begin position="25"/>
        <end position="34"/>
    </location>
</feature>
<evidence type="ECO:0000313" key="3">
    <source>
        <dbReference type="Proteomes" id="UP000054097"/>
    </source>
</evidence>
<organism evidence="2 3">
    <name type="scientific">Serendipita vermifera MAFF 305830</name>
    <dbReference type="NCBI Taxonomy" id="933852"/>
    <lineage>
        <taxon>Eukaryota</taxon>
        <taxon>Fungi</taxon>
        <taxon>Dikarya</taxon>
        <taxon>Basidiomycota</taxon>
        <taxon>Agaricomycotina</taxon>
        <taxon>Agaricomycetes</taxon>
        <taxon>Sebacinales</taxon>
        <taxon>Serendipitaceae</taxon>
        <taxon>Serendipita</taxon>
    </lineage>
</organism>
<dbReference type="EMBL" id="KN824304">
    <property type="protein sequence ID" value="KIM26687.1"/>
    <property type="molecule type" value="Genomic_DNA"/>
</dbReference>
<sequence length="71" mass="8227">MNVQRVQVLPGTCEGDQYPRRRPSQPHQIPNPSLTPTLFRLLLLELTEREAEEAHEQFPKPTAERLRSIPL</sequence>
<protein>
    <submittedName>
        <fullName evidence="2">Uncharacterized protein</fullName>
    </submittedName>
</protein>
<name>A0A0C2XC20_SERVB</name>
<evidence type="ECO:0000256" key="1">
    <source>
        <dbReference type="SAM" id="MobiDB-lite"/>
    </source>
</evidence>
<keyword evidence="3" id="KW-1185">Reference proteome</keyword>
<dbReference type="HOGENOM" id="CLU_2741634_0_0_1"/>
<feature type="region of interest" description="Disordered" evidence="1">
    <location>
        <begin position="1"/>
        <end position="34"/>
    </location>
</feature>
<gene>
    <name evidence="2" type="ORF">M408DRAFT_179260</name>
</gene>
<accession>A0A0C2XC20</accession>
<proteinExistence type="predicted"/>